<dbReference type="AlphaFoldDB" id="A0A813N8C4"/>
<organism evidence="4 5">
    <name type="scientific">Brachionus calyciflorus</name>
    <dbReference type="NCBI Taxonomy" id="104777"/>
    <lineage>
        <taxon>Eukaryota</taxon>
        <taxon>Metazoa</taxon>
        <taxon>Spiralia</taxon>
        <taxon>Gnathifera</taxon>
        <taxon>Rotifera</taxon>
        <taxon>Eurotatoria</taxon>
        <taxon>Monogononta</taxon>
        <taxon>Pseudotrocha</taxon>
        <taxon>Ploima</taxon>
        <taxon>Brachionidae</taxon>
        <taxon>Brachionus</taxon>
    </lineage>
</organism>
<evidence type="ECO:0000259" key="3">
    <source>
        <dbReference type="PROSITE" id="PS50278"/>
    </source>
</evidence>
<evidence type="ECO:0000256" key="2">
    <source>
        <dbReference type="SAM" id="SignalP"/>
    </source>
</evidence>
<dbReference type="PROSITE" id="PS50278">
    <property type="entry name" value="PDGF_2"/>
    <property type="match status" value="1"/>
</dbReference>
<dbReference type="SMART" id="SM00141">
    <property type="entry name" value="PDGF"/>
    <property type="match status" value="1"/>
</dbReference>
<protein>
    <recommendedName>
        <fullName evidence="3">Platelet-derived growth factor (PDGF) family profile domain-containing protein</fullName>
    </recommendedName>
</protein>
<dbReference type="SUPFAM" id="SSF57501">
    <property type="entry name" value="Cystine-knot cytokines"/>
    <property type="match status" value="1"/>
</dbReference>
<dbReference type="GO" id="GO:0008083">
    <property type="term" value="F:growth factor activity"/>
    <property type="evidence" value="ECO:0007669"/>
    <property type="project" value="UniProtKB-KW"/>
</dbReference>
<dbReference type="Proteomes" id="UP000663879">
    <property type="component" value="Unassembled WGS sequence"/>
</dbReference>
<dbReference type="InterPro" id="IPR000072">
    <property type="entry name" value="PDGF/VEGF_dom"/>
</dbReference>
<keyword evidence="2" id="KW-0732">Signal</keyword>
<evidence type="ECO:0000313" key="4">
    <source>
        <dbReference type="EMBL" id="CAF0734657.1"/>
    </source>
</evidence>
<reference evidence="4" key="1">
    <citation type="submission" date="2021-02" db="EMBL/GenBank/DDBJ databases">
        <authorList>
            <person name="Nowell W R."/>
        </authorList>
    </citation>
    <scope>NUCLEOTIDE SEQUENCE</scope>
    <source>
        <strain evidence="4">Ploen Becks lab</strain>
    </source>
</reference>
<dbReference type="Gene3D" id="2.10.90.10">
    <property type="entry name" value="Cystine-knot cytokines"/>
    <property type="match status" value="1"/>
</dbReference>
<proteinExistence type="inferred from homology"/>
<keyword evidence="5" id="KW-1185">Reference proteome</keyword>
<gene>
    <name evidence="4" type="ORF">OXX778_LOCUS3058</name>
</gene>
<dbReference type="OrthoDB" id="8878063at2759"/>
<feature type="chain" id="PRO_5032419907" description="Platelet-derived growth factor (PDGF) family profile domain-containing protein" evidence="2">
    <location>
        <begin position="18"/>
        <end position="244"/>
    </location>
</feature>
<dbReference type="GO" id="GO:0016020">
    <property type="term" value="C:membrane"/>
    <property type="evidence" value="ECO:0007669"/>
    <property type="project" value="InterPro"/>
</dbReference>
<feature type="domain" description="Platelet-derived growth factor (PDGF) family profile" evidence="3">
    <location>
        <begin position="71"/>
        <end position="159"/>
    </location>
</feature>
<sequence length="244" mass="27020">MLKTLFILSIFYVSCLAFKNKDQIMKDLFKANGLADLQRMGIKMKQKPSGIIGRTNGQDLADAKDVTPGKCDPKPVCITNPLASNLKSNDEIAYPTCITVHRCDGCCASNEVCVPIKTEDLKLKNVAVISFQNGQLNGLVGDVISVTNHTDCECQCKWKTDSDCQEINKNFIKSPDACECTCPINELKCSGSHIFDSSICDCKCKDIYDKSESNCRSKGFFWNSKICKCNVFKTNISVSETNFN</sequence>
<evidence type="ECO:0000313" key="5">
    <source>
        <dbReference type="Proteomes" id="UP000663879"/>
    </source>
</evidence>
<comment type="similarity">
    <text evidence="1">Belongs to the PDGF/VEGF growth factor family.</text>
</comment>
<dbReference type="Pfam" id="PF00341">
    <property type="entry name" value="PDGF"/>
    <property type="match status" value="1"/>
</dbReference>
<name>A0A813N8C4_9BILA</name>
<evidence type="ECO:0000256" key="1">
    <source>
        <dbReference type="RuleBase" id="RU003818"/>
    </source>
</evidence>
<feature type="signal peptide" evidence="2">
    <location>
        <begin position="1"/>
        <end position="17"/>
    </location>
</feature>
<dbReference type="EMBL" id="CAJNOC010000258">
    <property type="protein sequence ID" value="CAF0734657.1"/>
    <property type="molecule type" value="Genomic_DNA"/>
</dbReference>
<keyword evidence="1" id="KW-0339">Growth factor</keyword>
<accession>A0A813N8C4</accession>
<dbReference type="InterPro" id="IPR029034">
    <property type="entry name" value="Cystine-knot_cytokine"/>
</dbReference>
<comment type="caution">
    <text evidence="4">The sequence shown here is derived from an EMBL/GenBank/DDBJ whole genome shotgun (WGS) entry which is preliminary data.</text>
</comment>